<proteinExistence type="predicted"/>
<dbReference type="AlphaFoldDB" id="A7EM36"/>
<dbReference type="KEGG" id="ssl:SS1G_06383"/>
<dbReference type="Proteomes" id="UP000001312">
    <property type="component" value="Unassembled WGS sequence"/>
</dbReference>
<dbReference type="RefSeq" id="XP_001592144.1">
    <property type="nucleotide sequence ID" value="XM_001592094.1"/>
</dbReference>
<evidence type="ECO:0000313" key="2">
    <source>
        <dbReference type="Proteomes" id="UP000001312"/>
    </source>
</evidence>
<accession>A7EM36</accession>
<dbReference type="GeneID" id="5488463"/>
<dbReference type="EMBL" id="CH476628">
    <property type="protein sequence ID" value="EDO03902.1"/>
    <property type="molecule type" value="Genomic_DNA"/>
</dbReference>
<name>A7EM36_SCLS1</name>
<organism evidence="1 2">
    <name type="scientific">Sclerotinia sclerotiorum (strain ATCC 18683 / 1980 / Ss-1)</name>
    <name type="common">White mold</name>
    <name type="synonym">Whetzelinia sclerotiorum</name>
    <dbReference type="NCBI Taxonomy" id="665079"/>
    <lineage>
        <taxon>Eukaryota</taxon>
        <taxon>Fungi</taxon>
        <taxon>Dikarya</taxon>
        <taxon>Ascomycota</taxon>
        <taxon>Pezizomycotina</taxon>
        <taxon>Leotiomycetes</taxon>
        <taxon>Helotiales</taxon>
        <taxon>Sclerotiniaceae</taxon>
        <taxon>Sclerotinia</taxon>
    </lineage>
</organism>
<reference evidence="2" key="1">
    <citation type="journal article" date="2011" name="PLoS Genet.">
        <title>Genomic analysis of the necrotrophic fungal pathogens Sclerotinia sclerotiorum and Botrytis cinerea.</title>
        <authorList>
            <person name="Amselem J."/>
            <person name="Cuomo C.A."/>
            <person name="van Kan J.A."/>
            <person name="Viaud M."/>
            <person name="Benito E.P."/>
            <person name="Couloux A."/>
            <person name="Coutinho P.M."/>
            <person name="de Vries R.P."/>
            <person name="Dyer P.S."/>
            <person name="Fillinger S."/>
            <person name="Fournier E."/>
            <person name="Gout L."/>
            <person name="Hahn M."/>
            <person name="Kohn L."/>
            <person name="Lapalu N."/>
            <person name="Plummer K.M."/>
            <person name="Pradier J.M."/>
            <person name="Quevillon E."/>
            <person name="Sharon A."/>
            <person name="Simon A."/>
            <person name="ten Have A."/>
            <person name="Tudzynski B."/>
            <person name="Tudzynski P."/>
            <person name="Wincker P."/>
            <person name="Andrew M."/>
            <person name="Anthouard V."/>
            <person name="Beever R.E."/>
            <person name="Beffa R."/>
            <person name="Benoit I."/>
            <person name="Bouzid O."/>
            <person name="Brault B."/>
            <person name="Chen Z."/>
            <person name="Choquer M."/>
            <person name="Collemare J."/>
            <person name="Cotton P."/>
            <person name="Danchin E.G."/>
            <person name="Da Silva C."/>
            <person name="Gautier A."/>
            <person name="Giraud C."/>
            <person name="Giraud T."/>
            <person name="Gonzalez C."/>
            <person name="Grossetete S."/>
            <person name="Guldener U."/>
            <person name="Henrissat B."/>
            <person name="Howlett B.J."/>
            <person name="Kodira C."/>
            <person name="Kretschmer M."/>
            <person name="Lappartient A."/>
            <person name="Leroch M."/>
            <person name="Levis C."/>
            <person name="Mauceli E."/>
            <person name="Neuveglise C."/>
            <person name="Oeser B."/>
            <person name="Pearson M."/>
            <person name="Poulain J."/>
            <person name="Poussereau N."/>
            <person name="Quesneville H."/>
            <person name="Rascle C."/>
            <person name="Schumacher J."/>
            <person name="Segurens B."/>
            <person name="Sexton A."/>
            <person name="Silva E."/>
            <person name="Sirven C."/>
            <person name="Soanes D.M."/>
            <person name="Talbot N.J."/>
            <person name="Templeton M."/>
            <person name="Yandava C."/>
            <person name="Yarden O."/>
            <person name="Zeng Q."/>
            <person name="Rollins J.A."/>
            <person name="Lebrun M.H."/>
            <person name="Dickman M."/>
        </authorList>
    </citation>
    <scope>NUCLEOTIDE SEQUENCE [LARGE SCALE GENOMIC DNA]</scope>
    <source>
        <strain evidence="2">ATCC 18683 / 1980 / Ss-1</strain>
    </source>
</reference>
<keyword evidence="2" id="KW-1185">Reference proteome</keyword>
<sequence>MAWGDEGLGWDGGLGVLGFWGVWSGRGGRGKGERRRGVGLFWKGLDGILWDWDLRFLVRVRVRVKV</sequence>
<protein>
    <submittedName>
        <fullName evidence="1">Uncharacterized protein</fullName>
    </submittedName>
</protein>
<gene>
    <name evidence="1" type="ORF">SS1G_06383</name>
</gene>
<evidence type="ECO:0000313" key="1">
    <source>
        <dbReference type="EMBL" id="EDO03902.1"/>
    </source>
</evidence>
<dbReference type="InParanoid" id="A7EM36"/>